<name>A0A6C0FVZ2_9BACL</name>
<dbReference type="Proteomes" id="UP000476064">
    <property type="component" value="Chromosome"/>
</dbReference>
<dbReference type="AlphaFoldDB" id="A0A6C0FVZ2"/>
<protein>
    <submittedName>
        <fullName evidence="1">Uncharacterized protein</fullName>
    </submittedName>
</protein>
<gene>
    <name evidence="1" type="ORF">GXP70_09835</name>
</gene>
<dbReference type="EMBL" id="CP048209">
    <property type="protein sequence ID" value="QHT60212.1"/>
    <property type="molecule type" value="Genomic_DNA"/>
</dbReference>
<accession>A0A6C0FVZ2</accession>
<keyword evidence="2" id="KW-1185">Reference proteome</keyword>
<dbReference type="KEGG" id="plyc:GXP70_09835"/>
<dbReference type="RefSeq" id="WP_162356274.1">
    <property type="nucleotide sequence ID" value="NZ_CP048209.1"/>
</dbReference>
<evidence type="ECO:0000313" key="2">
    <source>
        <dbReference type="Proteomes" id="UP000476064"/>
    </source>
</evidence>
<organism evidence="1 2">
    <name type="scientific">Paenibacillus lycopersici</name>
    <dbReference type="NCBI Taxonomy" id="2704462"/>
    <lineage>
        <taxon>Bacteria</taxon>
        <taxon>Bacillati</taxon>
        <taxon>Bacillota</taxon>
        <taxon>Bacilli</taxon>
        <taxon>Bacillales</taxon>
        <taxon>Paenibacillaceae</taxon>
        <taxon>Paenibacillus</taxon>
    </lineage>
</organism>
<reference evidence="1 2" key="1">
    <citation type="submission" date="2020-01" db="EMBL/GenBank/DDBJ databases">
        <title>Paenibacillus sp. nov., isolated from tomato rhizosphere.</title>
        <authorList>
            <person name="Weon H.-Y."/>
            <person name="Lee S.A."/>
        </authorList>
    </citation>
    <scope>NUCLEOTIDE SEQUENCE [LARGE SCALE GENOMIC DNA]</scope>
    <source>
        <strain evidence="1 2">12200R-189</strain>
    </source>
</reference>
<sequence length="181" mass="20359">MPNTNADLITNHESAAYRRDALPRLLAMLRLRNSVLDLSMGTLRQVRITRIECFRFDSGLAEKLHPGSGSDYCCGLLKIYANTGAAGTAQFAIPRASLNGDLVMWANPFHRLKGLTLLEGFHYAQHKQEAWGPARFELLLTALMNVQANREPAAAGQENEQPQYVRDRAYLLRHTQTYVVF</sequence>
<proteinExistence type="predicted"/>
<evidence type="ECO:0000313" key="1">
    <source>
        <dbReference type="EMBL" id="QHT60212.1"/>
    </source>
</evidence>